<dbReference type="Gene3D" id="1.25.40.990">
    <property type="match status" value="1"/>
</dbReference>
<evidence type="ECO:0000259" key="24">
    <source>
        <dbReference type="PROSITE" id="PS50250"/>
    </source>
</evidence>
<sequence>KAFIGTCPDMCPEKERYDRQETRRLSIYEMIPGTENIVNHSRAVKEYSRSSADQTEPLQHELRPEPVLMMTMAYLLREIADRGEEERWADWYDFLWNRTRGIRKDITQQQLCNRNVVELIEKCARYHIYCSHRLCEQDMMVFDSKINNENLTKCLQTLKEMYYDLEKNQLVFCPNEAEFRGYMVLMNLNEGDTLREVQELRPEVRESAEIKFALRVYSALNSHNYVRFFRMVKQATFLQACIIHRYFTQVRSRGLIVLMKALGKNNRYPLSHLKNIFSFENVLEAERFCSYYGFISKDEYVTIDSRDFMEPEVSVPPTRSISLIESKLLVPVGQVRIYFMPLFHCPIRISYVAAGATKLWTVSIKINALLASFTENSFLLF</sequence>
<dbReference type="OrthoDB" id="21502at2759"/>
<evidence type="ECO:0000256" key="18">
    <source>
        <dbReference type="ARBA" id="ARBA00023132"/>
    </source>
</evidence>
<keyword evidence="16" id="KW-0811">Translocation</keyword>
<dbReference type="InterPro" id="IPR000717">
    <property type="entry name" value="PCI_dom"/>
</dbReference>
<evidence type="ECO:0000256" key="9">
    <source>
        <dbReference type="ARBA" id="ARBA00022490"/>
    </source>
</evidence>
<protein>
    <recommendedName>
        <fullName evidence="23">Germinal-center associated nuclear protein</fullName>
        <ecNumber evidence="5">2.3.1.48</ecNumber>
    </recommendedName>
</protein>
<evidence type="ECO:0000256" key="14">
    <source>
        <dbReference type="ARBA" id="ARBA00022927"/>
    </source>
</evidence>
<evidence type="ECO:0000256" key="20">
    <source>
        <dbReference type="ARBA" id="ARBA00023315"/>
    </source>
</evidence>
<dbReference type="PANTHER" id="PTHR12436">
    <property type="entry name" value="80 KDA MCM3-ASSOCIATED PROTEIN"/>
    <property type="match status" value="1"/>
</dbReference>
<evidence type="ECO:0000313" key="26">
    <source>
        <dbReference type="Proteomes" id="UP000030746"/>
    </source>
</evidence>
<keyword evidence="20" id="KW-0012">Acyltransferase</keyword>
<keyword evidence="6" id="KW-0813">Transport</keyword>
<evidence type="ECO:0000256" key="8">
    <source>
        <dbReference type="ARBA" id="ARBA00022481"/>
    </source>
</evidence>
<dbReference type="KEGG" id="lgi:LOTGIDRAFT_139852"/>
<keyword evidence="18" id="KW-0906">Nuclear pore complex</keyword>
<dbReference type="GO" id="GO:0006406">
    <property type="term" value="P:mRNA export from nucleus"/>
    <property type="evidence" value="ECO:0007669"/>
    <property type="project" value="TreeGrafter"/>
</dbReference>
<evidence type="ECO:0000256" key="23">
    <source>
        <dbReference type="ARBA" id="ARBA00069544"/>
    </source>
</evidence>
<dbReference type="GeneID" id="20234239"/>
<keyword evidence="13" id="KW-0391">Immunity</keyword>
<keyword evidence="15" id="KW-0007">Acetylation</keyword>
<keyword evidence="26" id="KW-1185">Reference proteome</keyword>
<evidence type="ECO:0000256" key="6">
    <source>
        <dbReference type="ARBA" id="ARBA00022448"/>
    </source>
</evidence>
<dbReference type="GO" id="GO:0005737">
    <property type="term" value="C:cytoplasm"/>
    <property type="evidence" value="ECO:0007669"/>
    <property type="project" value="UniProtKB-SubCell"/>
</dbReference>
<evidence type="ECO:0000313" key="25">
    <source>
        <dbReference type="EMBL" id="ESP01125.1"/>
    </source>
</evidence>
<dbReference type="GO" id="GO:0005694">
    <property type="term" value="C:chromosome"/>
    <property type="evidence" value="ECO:0007669"/>
    <property type="project" value="UniProtKB-SubCell"/>
</dbReference>
<keyword evidence="14" id="KW-0653">Protein transport</keyword>
<keyword evidence="10" id="KW-0597">Phosphoprotein</keyword>
<evidence type="ECO:0000256" key="7">
    <source>
        <dbReference type="ARBA" id="ARBA00022454"/>
    </source>
</evidence>
<evidence type="ECO:0000256" key="19">
    <source>
        <dbReference type="ARBA" id="ARBA00023242"/>
    </source>
</evidence>
<evidence type="ECO:0000256" key="3">
    <source>
        <dbReference type="ARBA" id="ARBA00004567"/>
    </source>
</evidence>
<dbReference type="InterPro" id="IPR005062">
    <property type="entry name" value="SAC3/GANP/THP3_conserved"/>
</dbReference>
<dbReference type="EC" id="2.3.1.48" evidence="5"/>
<dbReference type="HOGENOM" id="CLU_047746_2_0_1"/>
<dbReference type="InterPro" id="IPR045107">
    <property type="entry name" value="SAC3/GANP/THP3"/>
</dbReference>
<comment type="subcellular location">
    <subcellularLocation>
        <location evidence="1">Chromosome</location>
    </subcellularLocation>
    <subcellularLocation>
        <location evidence="2">Cytoplasm</location>
    </subcellularLocation>
    <subcellularLocation>
        <location evidence="3">Nucleus</location>
        <location evidence="3">Nuclear pore complex</location>
    </subcellularLocation>
    <subcellularLocation>
        <location evidence="4">Nucleus</location>
        <location evidence="4">Nucleoplasm</location>
    </subcellularLocation>
</comment>
<evidence type="ECO:0000256" key="17">
    <source>
        <dbReference type="ARBA" id="ARBA00023054"/>
    </source>
</evidence>
<evidence type="ECO:0000256" key="1">
    <source>
        <dbReference type="ARBA" id="ARBA00004286"/>
    </source>
</evidence>
<keyword evidence="9" id="KW-0963">Cytoplasm</keyword>
<evidence type="ECO:0000256" key="22">
    <source>
        <dbReference type="ARBA" id="ARBA00055631"/>
    </source>
</evidence>
<dbReference type="STRING" id="225164.V4CGC4"/>
<comment type="function">
    <text evidence="22">As a component of the TREX-2 complex, involved in the export of mRNAs to the cytoplasm through the nuclear pores. Through the acetylation of histones, affects the assembly of nucleosomes at immunoglobulin variable region genes and promotes the recruitment and positioning of transcription complex to favor DNA cytosine deaminase AICDA/AID targeting, hence promoting somatic hypermutations.</text>
</comment>
<dbReference type="PROSITE" id="PS50250">
    <property type="entry name" value="PCI"/>
    <property type="match status" value="1"/>
</dbReference>
<dbReference type="GO" id="GO:0015031">
    <property type="term" value="P:protein transport"/>
    <property type="evidence" value="ECO:0007669"/>
    <property type="project" value="UniProtKB-KW"/>
</dbReference>
<proteinExistence type="inferred from homology"/>
<keyword evidence="19" id="KW-0539">Nucleus</keyword>
<feature type="non-terminal residue" evidence="25">
    <location>
        <position position="1"/>
    </location>
</feature>
<evidence type="ECO:0000256" key="10">
    <source>
        <dbReference type="ARBA" id="ARBA00022553"/>
    </source>
</evidence>
<evidence type="ECO:0000256" key="12">
    <source>
        <dbReference type="ARBA" id="ARBA00022816"/>
    </source>
</evidence>
<keyword evidence="17" id="KW-0175">Coiled coil</keyword>
<dbReference type="Pfam" id="PF03399">
    <property type="entry name" value="SAC3_GANP"/>
    <property type="match status" value="1"/>
</dbReference>
<dbReference type="GO" id="GO:0005654">
    <property type="term" value="C:nucleoplasm"/>
    <property type="evidence" value="ECO:0007669"/>
    <property type="project" value="UniProtKB-SubCell"/>
</dbReference>
<feature type="domain" description="PCI" evidence="24">
    <location>
        <begin position="143"/>
        <end position="317"/>
    </location>
</feature>
<accession>V4CGC4</accession>
<dbReference type="GO" id="GO:0061733">
    <property type="term" value="F:protein-lysine-acetyltransferase activity"/>
    <property type="evidence" value="ECO:0007669"/>
    <property type="project" value="UniProtKB-EC"/>
</dbReference>
<keyword evidence="7" id="KW-0158">Chromosome</keyword>
<evidence type="ECO:0000256" key="4">
    <source>
        <dbReference type="ARBA" id="ARBA00004642"/>
    </source>
</evidence>
<reference evidence="25 26" key="1">
    <citation type="journal article" date="2013" name="Nature">
        <title>Insights into bilaterian evolution from three spiralian genomes.</title>
        <authorList>
            <person name="Simakov O."/>
            <person name="Marletaz F."/>
            <person name="Cho S.J."/>
            <person name="Edsinger-Gonzales E."/>
            <person name="Havlak P."/>
            <person name="Hellsten U."/>
            <person name="Kuo D.H."/>
            <person name="Larsson T."/>
            <person name="Lv J."/>
            <person name="Arendt D."/>
            <person name="Savage R."/>
            <person name="Osoegawa K."/>
            <person name="de Jong P."/>
            <person name="Grimwood J."/>
            <person name="Chapman J.A."/>
            <person name="Shapiro H."/>
            <person name="Aerts A."/>
            <person name="Otillar R.P."/>
            <person name="Terry A.Y."/>
            <person name="Boore J.L."/>
            <person name="Grigoriev I.V."/>
            <person name="Lindberg D.R."/>
            <person name="Seaver E.C."/>
            <person name="Weisblat D.A."/>
            <person name="Putnam N.H."/>
            <person name="Rokhsar D.S."/>
        </authorList>
    </citation>
    <scope>NUCLEOTIDE SEQUENCE [LARGE SCALE GENOMIC DNA]</scope>
</reference>
<evidence type="ECO:0000256" key="21">
    <source>
        <dbReference type="ARBA" id="ARBA00038443"/>
    </source>
</evidence>
<keyword evidence="12" id="KW-0509">mRNA transport</keyword>
<dbReference type="CTD" id="20234239"/>
<dbReference type="RefSeq" id="XP_009048175.1">
    <property type="nucleotide sequence ID" value="XM_009049927.1"/>
</dbReference>
<dbReference type="AlphaFoldDB" id="V4CGC4"/>
<dbReference type="GO" id="GO:0005643">
    <property type="term" value="C:nuclear pore"/>
    <property type="evidence" value="ECO:0007669"/>
    <property type="project" value="UniProtKB-SubCell"/>
</dbReference>
<gene>
    <name evidence="25" type="ORF">LOTGIDRAFT_139852</name>
</gene>
<dbReference type="PANTHER" id="PTHR12436:SF3">
    <property type="entry name" value="GERMINAL-CENTER ASSOCIATED NUCLEAR PROTEIN"/>
    <property type="match status" value="1"/>
</dbReference>
<organism evidence="25 26">
    <name type="scientific">Lottia gigantea</name>
    <name type="common">Giant owl limpet</name>
    <dbReference type="NCBI Taxonomy" id="225164"/>
    <lineage>
        <taxon>Eukaryota</taxon>
        <taxon>Metazoa</taxon>
        <taxon>Spiralia</taxon>
        <taxon>Lophotrochozoa</taxon>
        <taxon>Mollusca</taxon>
        <taxon>Gastropoda</taxon>
        <taxon>Patellogastropoda</taxon>
        <taxon>Lottioidea</taxon>
        <taxon>Lottiidae</taxon>
        <taxon>Lottia</taxon>
    </lineage>
</organism>
<keyword evidence="8" id="KW-0488">Methylation</keyword>
<dbReference type="GO" id="GO:0002376">
    <property type="term" value="P:immune system process"/>
    <property type="evidence" value="ECO:0007669"/>
    <property type="project" value="UniProtKB-KW"/>
</dbReference>
<evidence type="ECO:0000256" key="2">
    <source>
        <dbReference type="ARBA" id="ARBA00004496"/>
    </source>
</evidence>
<dbReference type="OMA" id="IFTHAYN"/>
<evidence type="ECO:0000256" key="15">
    <source>
        <dbReference type="ARBA" id="ARBA00022990"/>
    </source>
</evidence>
<comment type="similarity">
    <text evidence="21">Belongs to the SAC3 family.</text>
</comment>
<keyword evidence="11" id="KW-0808">Transferase</keyword>
<dbReference type="Proteomes" id="UP000030746">
    <property type="component" value="Unassembled WGS sequence"/>
</dbReference>
<evidence type="ECO:0000256" key="16">
    <source>
        <dbReference type="ARBA" id="ARBA00023010"/>
    </source>
</evidence>
<dbReference type="GO" id="GO:0070390">
    <property type="term" value="C:transcription export complex 2"/>
    <property type="evidence" value="ECO:0007669"/>
    <property type="project" value="TreeGrafter"/>
</dbReference>
<dbReference type="EMBL" id="KB200538">
    <property type="protein sequence ID" value="ESP01125.1"/>
    <property type="molecule type" value="Genomic_DNA"/>
</dbReference>
<evidence type="ECO:0000256" key="5">
    <source>
        <dbReference type="ARBA" id="ARBA00013184"/>
    </source>
</evidence>
<evidence type="ECO:0000256" key="11">
    <source>
        <dbReference type="ARBA" id="ARBA00022679"/>
    </source>
</evidence>
<evidence type="ECO:0000256" key="13">
    <source>
        <dbReference type="ARBA" id="ARBA00022859"/>
    </source>
</evidence>
<dbReference type="FunFam" id="1.25.40.990:FF:000003">
    <property type="entry name" value="germinal-center associated nuclear protein isoform X2"/>
    <property type="match status" value="1"/>
</dbReference>
<name>V4CGC4_LOTGI</name>